<dbReference type="SUPFAM" id="SSF50630">
    <property type="entry name" value="Acid proteases"/>
    <property type="match status" value="1"/>
</dbReference>
<dbReference type="Pfam" id="PF00026">
    <property type="entry name" value="Asp"/>
    <property type="match status" value="1"/>
</dbReference>
<evidence type="ECO:0000313" key="3">
    <source>
        <dbReference type="EMBL" id="QQK43056.1"/>
    </source>
</evidence>
<keyword evidence="1" id="KW-0732">Signal</keyword>
<dbReference type="Proteomes" id="UP000595662">
    <property type="component" value="Chromosome 2"/>
</dbReference>
<gene>
    <name evidence="3" type="ORF">Pdw03_6957</name>
</gene>
<dbReference type="KEGG" id="pdp:PDIP_53850"/>
<dbReference type="VEuPathDB" id="FungiDB:PDIP_53850"/>
<dbReference type="Gene3D" id="2.40.70.10">
    <property type="entry name" value="Acid Proteases"/>
    <property type="match status" value="1"/>
</dbReference>
<dbReference type="RefSeq" id="XP_014534378.1">
    <property type="nucleotide sequence ID" value="XM_014678892.1"/>
</dbReference>
<feature type="chain" id="PRO_5031521366" evidence="1">
    <location>
        <begin position="20"/>
        <end position="144"/>
    </location>
</feature>
<dbReference type="EMBL" id="CP060775">
    <property type="protein sequence ID" value="QQK43056.1"/>
    <property type="molecule type" value="Genomic_DNA"/>
</dbReference>
<reference evidence="3 4" key="1">
    <citation type="submission" date="2020-08" db="EMBL/GenBank/DDBJ databases">
        <title>The completed genome sequence of the pathogenic ascomycete fungus Penicillium digitatum.</title>
        <authorList>
            <person name="Wang M."/>
        </authorList>
    </citation>
    <scope>NUCLEOTIDE SEQUENCE [LARGE SCALE GENOMIC DNA]</scope>
    <source>
        <strain evidence="3 4">PdW03</strain>
    </source>
</reference>
<evidence type="ECO:0000313" key="4">
    <source>
        <dbReference type="Proteomes" id="UP000595662"/>
    </source>
</evidence>
<protein>
    <submittedName>
        <fullName evidence="3">Peptidase A1</fullName>
    </submittedName>
</protein>
<dbReference type="GeneID" id="26233701"/>
<dbReference type="InterPro" id="IPR033121">
    <property type="entry name" value="PEPTIDASE_A1"/>
</dbReference>
<dbReference type="AlphaFoldDB" id="A0A7T7BKN7"/>
<feature type="domain" description="Peptidase A1" evidence="2">
    <location>
        <begin position="51"/>
        <end position="131"/>
    </location>
</feature>
<sequence>MLLLNLLTVAAGLIVPAGAQNIPTQRTSSTTSALISTQYESASDAPVIFGDQSFVFLVDTGNSDAYVMQTGYRCVNSTNFLLKSQNYRLYANQTYHKSETCSSVPNEMFGIKYGAGSAGGLLVYEQVSIGGRCKRQHPEDRHLK</sequence>
<evidence type="ECO:0000256" key="1">
    <source>
        <dbReference type="SAM" id="SignalP"/>
    </source>
</evidence>
<accession>A0A7T7BKN7</accession>
<proteinExistence type="predicted"/>
<dbReference type="InterPro" id="IPR021109">
    <property type="entry name" value="Peptidase_aspartic_dom_sf"/>
</dbReference>
<feature type="signal peptide" evidence="1">
    <location>
        <begin position="1"/>
        <end position="19"/>
    </location>
</feature>
<name>A0A7T7BKN7_PENDI</name>
<organism evidence="3 4">
    <name type="scientific">Penicillium digitatum</name>
    <name type="common">Green mold</name>
    <dbReference type="NCBI Taxonomy" id="36651"/>
    <lineage>
        <taxon>Eukaryota</taxon>
        <taxon>Fungi</taxon>
        <taxon>Dikarya</taxon>
        <taxon>Ascomycota</taxon>
        <taxon>Pezizomycotina</taxon>
        <taxon>Eurotiomycetes</taxon>
        <taxon>Eurotiomycetidae</taxon>
        <taxon>Eurotiales</taxon>
        <taxon>Aspergillaceae</taxon>
        <taxon>Penicillium</taxon>
    </lineage>
</organism>
<evidence type="ECO:0000259" key="2">
    <source>
        <dbReference type="Pfam" id="PF00026"/>
    </source>
</evidence>